<name>A0A6L2MZD9_TANCI</name>
<dbReference type="AlphaFoldDB" id="A0A6L2MZD9"/>
<comment type="caution">
    <text evidence="2">The sequence shown here is derived from an EMBL/GenBank/DDBJ whole genome shotgun (WGS) entry which is preliminary data.</text>
</comment>
<gene>
    <name evidence="2" type="ORF">Tci_049753</name>
</gene>
<feature type="region of interest" description="Disordered" evidence="1">
    <location>
        <begin position="105"/>
        <end position="131"/>
    </location>
</feature>
<evidence type="ECO:0000256" key="1">
    <source>
        <dbReference type="SAM" id="MobiDB-lite"/>
    </source>
</evidence>
<dbReference type="EMBL" id="BKCJ010007542">
    <property type="protein sequence ID" value="GEU77775.1"/>
    <property type="molecule type" value="Genomic_DNA"/>
</dbReference>
<organism evidence="2">
    <name type="scientific">Tanacetum cinerariifolium</name>
    <name type="common">Dalmatian daisy</name>
    <name type="synonym">Chrysanthemum cinerariifolium</name>
    <dbReference type="NCBI Taxonomy" id="118510"/>
    <lineage>
        <taxon>Eukaryota</taxon>
        <taxon>Viridiplantae</taxon>
        <taxon>Streptophyta</taxon>
        <taxon>Embryophyta</taxon>
        <taxon>Tracheophyta</taxon>
        <taxon>Spermatophyta</taxon>
        <taxon>Magnoliopsida</taxon>
        <taxon>eudicotyledons</taxon>
        <taxon>Gunneridae</taxon>
        <taxon>Pentapetalae</taxon>
        <taxon>asterids</taxon>
        <taxon>campanulids</taxon>
        <taxon>Asterales</taxon>
        <taxon>Asteraceae</taxon>
        <taxon>Asteroideae</taxon>
        <taxon>Anthemideae</taxon>
        <taxon>Anthemidinae</taxon>
        <taxon>Tanacetum</taxon>
    </lineage>
</organism>
<feature type="compositionally biased region" description="Basic and acidic residues" evidence="1">
    <location>
        <begin position="66"/>
        <end position="81"/>
    </location>
</feature>
<reference evidence="2" key="1">
    <citation type="journal article" date="2019" name="Sci. Rep.">
        <title>Draft genome of Tanacetum cinerariifolium, the natural source of mosquito coil.</title>
        <authorList>
            <person name="Yamashiro T."/>
            <person name="Shiraishi A."/>
            <person name="Satake H."/>
            <person name="Nakayama K."/>
        </authorList>
    </citation>
    <scope>NUCLEOTIDE SEQUENCE</scope>
</reference>
<protein>
    <submittedName>
        <fullName evidence="2">Uncharacterized protein</fullName>
    </submittedName>
</protein>
<feature type="compositionally biased region" description="Polar residues" evidence="1">
    <location>
        <begin position="48"/>
        <end position="63"/>
    </location>
</feature>
<evidence type="ECO:0000313" key="2">
    <source>
        <dbReference type="EMBL" id="GEU77775.1"/>
    </source>
</evidence>
<sequence>MCYQSSCHPGVENLMRTRWYISRAPTPVVEQDVARVGEPQGTMKQCLCSPTTHPGGSTVQGPTKTGPDRGPRWSKMPDRGPDGNGTVRLEATVIATPAIVLEIAPETPPSPDYVPASHGYVPESNLEESPE</sequence>
<proteinExistence type="predicted"/>
<accession>A0A6L2MZD9</accession>
<feature type="region of interest" description="Disordered" evidence="1">
    <location>
        <begin position="45"/>
        <end position="86"/>
    </location>
</feature>